<sequence length="693" mass="77980">MSARLCPVLPNGFAEAAELKKFFNQEEQEQLKTYQEREFLKLPCQTNLFFGFFLDGTKNNYVLGAAAKNQSNVARLYDCFPGQSVPNVLPDDSKWTYKPDDYKHFFRVYVPGVGSPFDAVKDTGKGKDLTTGAGFGARGEDRIKWALIQAINNVHIYFHGSPLLSPNETLSEMGRIELTRWQRTKMQSRHIQSYSDAENQGKDTKAVFEELLKRLHSQVSIHWPDSATCEPKKKDPAHVQKIYISMFGFSRGAAQARAFANWLMSLCELDARLSGRGHTQSLGGFEVQFDFLGLFDTVASVGVANTMGDSTLLGRFDGHGAWADAEDSLRIHGGLRCLHLVSAHEVRRSFPVDSISIGQSTPANAEELIFPGVHSDLGSGYCPKEQGRGEDELGSDMLARVPLLYMYHEARLAGVPLKLDLAPPNVKDKFKISPSTIKAVNDYLATCTVTSGTLTDIMREQGKNQILWHLARRVNGPTPLEKTDSYKRATNFDKNDLHSANLEFEDEIKEFEEWYAGKGKEFKPQKQKPGFGNDYEHEWEEIATWWKTAPPLSEAALNFFDNYVHDSHAWFKLSDDYPDNEPELQKKLIQWEQKRLNAIAQRESVHASNGRSHSESQSAPQSDGLTPDQRRAAQEYAQTKQTPIMLTSGRESKKFLLLTLRGGYLRFRKVYAGADGILISNNERRTESEAKAA</sequence>
<dbReference type="InterPro" id="IPR018712">
    <property type="entry name" value="Tle1-like_cat"/>
</dbReference>
<feature type="domain" description="T6SS Phospholipase effector Tle1-like catalytic" evidence="2">
    <location>
        <begin position="285"/>
        <end position="409"/>
    </location>
</feature>
<evidence type="ECO:0000259" key="2">
    <source>
        <dbReference type="Pfam" id="PF09994"/>
    </source>
</evidence>
<feature type="region of interest" description="Disordered" evidence="1">
    <location>
        <begin position="602"/>
        <end position="644"/>
    </location>
</feature>
<feature type="compositionally biased region" description="Polar residues" evidence="1">
    <location>
        <begin position="606"/>
        <end position="624"/>
    </location>
</feature>
<dbReference type="PANTHER" id="PTHR33840">
    <property type="match status" value="1"/>
</dbReference>
<accession>A0AA41L5D9</accession>
<organism evidence="3 5">
    <name type="scientific">Duganella violaceipulchra</name>
    <dbReference type="NCBI Taxonomy" id="2849652"/>
    <lineage>
        <taxon>Bacteria</taxon>
        <taxon>Pseudomonadati</taxon>
        <taxon>Pseudomonadota</taxon>
        <taxon>Betaproteobacteria</taxon>
        <taxon>Burkholderiales</taxon>
        <taxon>Oxalobacteraceae</taxon>
        <taxon>Telluria group</taxon>
        <taxon>Duganella</taxon>
    </lineage>
</organism>
<evidence type="ECO:0000313" key="3">
    <source>
        <dbReference type="EMBL" id="MBV6322107.1"/>
    </source>
</evidence>
<evidence type="ECO:0000313" key="5">
    <source>
        <dbReference type="Proteomes" id="UP001155901"/>
    </source>
</evidence>
<proteinExistence type="predicted"/>
<gene>
    <name evidence="3" type="ORF">KVP70_14245</name>
    <name evidence="4" type="ORF">L1274_000582</name>
</gene>
<keyword evidence="6" id="KW-1185">Reference proteome</keyword>
<dbReference type="AlphaFoldDB" id="A0AA41L5D9"/>
<dbReference type="Proteomes" id="UP001155901">
    <property type="component" value="Unassembled WGS sequence"/>
</dbReference>
<reference evidence="3" key="1">
    <citation type="submission" date="2021-07" db="EMBL/GenBank/DDBJ databases">
        <title>Characterization of violacein-producing bacteria and related species.</title>
        <authorList>
            <person name="Wilson H.S."/>
            <person name="De Leon M.E."/>
        </authorList>
    </citation>
    <scope>NUCLEOTIDE SEQUENCE</scope>
    <source>
        <strain evidence="3">HSC-15S17</strain>
    </source>
</reference>
<dbReference type="PANTHER" id="PTHR33840:SF1">
    <property type="entry name" value="TLE1 PHOSPHOLIPASE DOMAIN-CONTAINING PROTEIN"/>
    <property type="match status" value="1"/>
</dbReference>
<dbReference type="Pfam" id="PF09994">
    <property type="entry name" value="T6SS_Tle1-like_cat"/>
    <property type="match status" value="1"/>
</dbReference>
<name>A0AA41L5D9_9BURK</name>
<evidence type="ECO:0000313" key="4">
    <source>
        <dbReference type="EMBL" id="MCP2006894.1"/>
    </source>
</evidence>
<comment type="caution">
    <text evidence="3">The sequence shown here is derived from an EMBL/GenBank/DDBJ whole genome shotgun (WGS) entry which is preliminary data.</text>
</comment>
<protein>
    <submittedName>
        <fullName evidence="3">DUF2235 domain-containing protein</fullName>
    </submittedName>
</protein>
<reference evidence="4" key="2">
    <citation type="submission" date="2022-03" db="EMBL/GenBank/DDBJ databases">
        <title>Genome Encyclopedia of Bacteria and Archaea VI: Functional Genomics of Type Strains.</title>
        <authorList>
            <person name="Whitman W."/>
        </authorList>
    </citation>
    <scope>NUCLEOTIDE SEQUENCE</scope>
    <source>
        <strain evidence="4">HSC-15S17</strain>
    </source>
</reference>
<dbReference type="EMBL" id="JALJZU010000001">
    <property type="protein sequence ID" value="MCP2006894.1"/>
    <property type="molecule type" value="Genomic_DNA"/>
</dbReference>
<evidence type="ECO:0000313" key="6">
    <source>
        <dbReference type="Proteomes" id="UP001162889"/>
    </source>
</evidence>
<dbReference type="RefSeq" id="WP_217942873.1">
    <property type="nucleotide sequence ID" value="NZ_JAHTGR010000006.1"/>
</dbReference>
<dbReference type="Proteomes" id="UP001162889">
    <property type="component" value="Unassembled WGS sequence"/>
</dbReference>
<dbReference type="EMBL" id="JAHTGR010000006">
    <property type="protein sequence ID" value="MBV6322107.1"/>
    <property type="molecule type" value="Genomic_DNA"/>
</dbReference>
<evidence type="ECO:0000256" key="1">
    <source>
        <dbReference type="SAM" id="MobiDB-lite"/>
    </source>
</evidence>